<dbReference type="InterPro" id="IPR003442">
    <property type="entry name" value="T6A_TsaE"/>
</dbReference>
<dbReference type="NCBIfam" id="TIGR00150">
    <property type="entry name" value="T6A_YjeE"/>
    <property type="match status" value="1"/>
</dbReference>
<comment type="subcellular location">
    <subcellularLocation>
        <location evidence="1">Cytoplasm</location>
    </subcellularLocation>
</comment>
<dbReference type="InterPro" id="IPR027417">
    <property type="entry name" value="P-loop_NTPase"/>
</dbReference>
<name>A0ABT7QMV0_9GAMM</name>
<evidence type="ECO:0000256" key="9">
    <source>
        <dbReference type="ARBA" id="ARBA00022842"/>
    </source>
</evidence>
<keyword evidence="8" id="KW-0067">ATP-binding</keyword>
<keyword evidence="5" id="KW-0819">tRNA processing</keyword>
<evidence type="ECO:0000256" key="4">
    <source>
        <dbReference type="ARBA" id="ARBA00022490"/>
    </source>
</evidence>
<dbReference type="SUPFAM" id="SSF52540">
    <property type="entry name" value="P-loop containing nucleoside triphosphate hydrolases"/>
    <property type="match status" value="1"/>
</dbReference>
<comment type="similarity">
    <text evidence="2">Belongs to the TsaE family.</text>
</comment>
<keyword evidence="6" id="KW-0479">Metal-binding</keyword>
<reference evidence="11" key="1">
    <citation type="submission" date="2022-08" db="EMBL/GenBank/DDBJ databases">
        <authorList>
            <person name="Dzunkova M."/>
            <person name="La Clair J."/>
            <person name="Tyml T."/>
            <person name="Doud D."/>
            <person name="Schulz F."/>
            <person name="Piquer S."/>
            <person name="Porcel Sanchis D."/>
            <person name="Osborn A."/>
            <person name="Robinson D."/>
            <person name="Louie K.B."/>
            <person name="Bowen B.P."/>
            <person name="Bowers R."/>
            <person name="Lee J."/>
            <person name="Arnau Llombart V."/>
            <person name="Diaz Villanueva W."/>
            <person name="Gosliner T."/>
            <person name="Northen T."/>
            <person name="Cheng J.-F."/>
            <person name="Burkart M.D."/>
            <person name="Woyke T."/>
        </authorList>
    </citation>
    <scope>NUCLEOTIDE SEQUENCE</scope>
    <source>
        <strain evidence="11">Df01</strain>
    </source>
</reference>
<dbReference type="EMBL" id="JANQAO010000003">
    <property type="protein sequence ID" value="MDM5148024.1"/>
    <property type="molecule type" value="Genomic_DNA"/>
</dbReference>
<dbReference type="Gene3D" id="3.40.50.300">
    <property type="entry name" value="P-loop containing nucleotide triphosphate hydrolases"/>
    <property type="match status" value="1"/>
</dbReference>
<keyword evidence="9" id="KW-0460">Magnesium</keyword>
<keyword evidence="4" id="KW-0963">Cytoplasm</keyword>
<dbReference type="Proteomes" id="UP001168167">
    <property type="component" value="Unassembled WGS sequence"/>
</dbReference>
<reference evidence="11" key="2">
    <citation type="journal article" date="2023" name="Microbiome">
        <title>Synthase-selected sorting approach identifies a beta-lactone synthase in a nudibranch symbiotic bacterium.</title>
        <authorList>
            <person name="Dzunkova M."/>
            <person name="La Clair J.J."/>
            <person name="Tyml T."/>
            <person name="Doud D."/>
            <person name="Schulz F."/>
            <person name="Piquer-Esteban S."/>
            <person name="Porcel Sanchis D."/>
            <person name="Osborn A."/>
            <person name="Robinson D."/>
            <person name="Louie K.B."/>
            <person name="Bowen B.P."/>
            <person name="Bowers R.M."/>
            <person name="Lee J."/>
            <person name="Arnau V."/>
            <person name="Diaz-Villanueva W."/>
            <person name="Stepanauskas R."/>
            <person name="Gosliner T."/>
            <person name="Date S.V."/>
            <person name="Northen T.R."/>
            <person name="Cheng J.F."/>
            <person name="Burkart M.D."/>
            <person name="Woyke T."/>
        </authorList>
    </citation>
    <scope>NUCLEOTIDE SEQUENCE</scope>
    <source>
        <strain evidence="11">Df01</strain>
    </source>
</reference>
<evidence type="ECO:0000256" key="10">
    <source>
        <dbReference type="ARBA" id="ARBA00032441"/>
    </source>
</evidence>
<protein>
    <recommendedName>
        <fullName evidence="3">tRNA threonylcarbamoyladenosine biosynthesis protein TsaE</fullName>
    </recommendedName>
    <alternativeName>
        <fullName evidence="10">t(6)A37 threonylcarbamoyladenosine biosynthesis protein TsaE</fullName>
    </alternativeName>
</protein>
<dbReference type="Pfam" id="PF02367">
    <property type="entry name" value="TsaE"/>
    <property type="match status" value="1"/>
</dbReference>
<accession>A0ABT7QMV0</accession>
<organism evidence="11 12">
    <name type="scientific">Candidatus Doriopsillibacter californiensis</name>
    <dbReference type="NCBI Taxonomy" id="2970740"/>
    <lineage>
        <taxon>Bacteria</taxon>
        <taxon>Pseudomonadati</taxon>
        <taxon>Pseudomonadota</taxon>
        <taxon>Gammaproteobacteria</taxon>
        <taxon>Candidatus Tethybacterales</taxon>
        <taxon>Candidatus Persebacteraceae</taxon>
        <taxon>Candidatus Doriopsillibacter</taxon>
    </lineage>
</organism>
<comment type="caution">
    <text evidence="11">The sequence shown here is derived from an EMBL/GenBank/DDBJ whole genome shotgun (WGS) entry which is preliminary data.</text>
</comment>
<keyword evidence="12" id="KW-1185">Reference proteome</keyword>
<sequence>MIEYITASPAQTAATAKKLAPLLPPPPFAIHLHGELGTGKTLWARALIQELGGIRAPSPSFALVFSYQLSALPVHHLDLFRLPQGTILPDDLWEILHDDALCLVEWPERAEDLPPPDVRLTLQTNKDETRRLFFCGDSEKGETCLRAFSS</sequence>
<gene>
    <name evidence="11" type="primary">tsaE</name>
    <name evidence="11" type="ORF">NQX30_06545</name>
</gene>
<evidence type="ECO:0000256" key="1">
    <source>
        <dbReference type="ARBA" id="ARBA00004496"/>
    </source>
</evidence>
<evidence type="ECO:0000313" key="11">
    <source>
        <dbReference type="EMBL" id="MDM5148024.1"/>
    </source>
</evidence>
<evidence type="ECO:0000256" key="5">
    <source>
        <dbReference type="ARBA" id="ARBA00022694"/>
    </source>
</evidence>
<evidence type="ECO:0000256" key="2">
    <source>
        <dbReference type="ARBA" id="ARBA00007599"/>
    </source>
</evidence>
<keyword evidence="7" id="KW-0547">Nucleotide-binding</keyword>
<dbReference type="PANTHER" id="PTHR33540:SF2">
    <property type="entry name" value="TRNA THREONYLCARBAMOYLADENOSINE BIOSYNTHESIS PROTEIN TSAE"/>
    <property type="match status" value="1"/>
</dbReference>
<dbReference type="PANTHER" id="PTHR33540">
    <property type="entry name" value="TRNA THREONYLCARBAMOYLADENOSINE BIOSYNTHESIS PROTEIN TSAE"/>
    <property type="match status" value="1"/>
</dbReference>
<evidence type="ECO:0000256" key="3">
    <source>
        <dbReference type="ARBA" id="ARBA00019010"/>
    </source>
</evidence>
<evidence type="ECO:0000256" key="8">
    <source>
        <dbReference type="ARBA" id="ARBA00022840"/>
    </source>
</evidence>
<evidence type="ECO:0000313" key="12">
    <source>
        <dbReference type="Proteomes" id="UP001168167"/>
    </source>
</evidence>
<evidence type="ECO:0000256" key="6">
    <source>
        <dbReference type="ARBA" id="ARBA00022723"/>
    </source>
</evidence>
<proteinExistence type="inferred from homology"/>
<evidence type="ECO:0000256" key="7">
    <source>
        <dbReference type="ARBA" id="ARBA00022741"/>
    </source>
</evidence>